<name>A0A5C2S2Z9_9APHY</name>
<dbReference type="STRING" id="1328759.A0A5C2S2Z9"/>
<gene>
    <name evidence="2" type="ORF">L227DRAFT_577573</name>
</gene>
<feature type="compositionally biased region" description="Low complexity" evidence="1">
    <location>
        <begin position="200"/>
        <end position="212"/>
    </location>
</feature>
<accession>A0A5C2S2Z9</accession>
<proteinExistence type="predicted"/>
<evidence type="ECO:0000313" key="3">
    <source>
        <dbReference type="Proteomes" id="UP000313359"/>
    </source>
</evidence>
<evidence type="ECO:0000313" key="2">
    <source>
        <dbReference type="EMBL" id="RPD57880.1"/>
    </source>
</evidence>
<protein>
    <submittedName>
        <fullName evidence="2">Uncharacterized protein</fullName>
    </submittedName>
</protein>
<reference evidence="2" key="1">
    <citation type="journal article" date="2018" name="Genome Biol. Evol.">
        <title>Genomics and development of Lentinus tigrinus, a white-rot wood-decaying mushroom with dimorphic fruiting bodies.</title>
        <authorList>
            <person name="Wu B."/>
            <person name="Xu Z."/>
            <person name="Knudson A."/>
            <person name="Carlson A."/>
            <person name="Chen N."/>
            <person name="Kovaka S."/>
            <person name="LaButti K."/>
            <person name="Lipzen A."/>
            <person name="Pennachio C."/>
            <person name="Riley R."/>
            <person name="Schakwitz W."/>
            <person name="Umezawa K."/>
            <person name="Ohm R.A."/>
            <person name="Grigoriev I.V."/>
            <person name="Nagy L.G."/>
            <person name="Gibbons J."/>
            <person name="Hibbett D."/>
        </authorList>
    </citation>
    <scope>NUCLEOTIDE SEQUENCE [LARGE SCALE GENOMIC DNA]</scope>
    <source>
        <strain evidence="2">ALCF2SS1-6</strain>
    </source>
</reference>
<keyword evidence="3" id="KW-1185">Reference proteome</keyword>
<dbReference type="OrthoDB" id="3053346at2759"/>
<evidence type="ECO:0000256" key="1">
    <source>
        <dbReference type="SAM" id="MobiDB-lite"/>
    </source>
</evidence>
<dbReference type="Proteomes" id="UP000313359">
    <property type="component" value="Unassembled WGS sequence"/>
</dbReference>
<dbReference type="AlphaFoldDB" id="A0A5C2S2Z9"/>
<sequence>MLAAGRRDTPAEGTYAVISVATELMVQHLNDPQADAEAEALDQEGGLYIVYLDKILVEPQPDDPWFSFSAILVSPKIRRSDQAQHVTYDMCVPIFPNTTHPEGREPLNTEPKFPFTNCYHWPGLEMDIRLLRNPAGFETSNVVSLPFSERQKMRNYFYDDRTKSKRMSDDACILCHLLQLGFEDRLVQDGAPIMPHTCYSRSSTAGSGSSGSQHPPARDTPLEEMLELTPLVYLVPDLSLLEQDEIDVPEKLLEERDGIAKIIQDARERNPDAPPLPLPSSYASRLASSDDDIPWETCSCADCRSLVEYLNPSPKPKPKPRREWSLFSLARYSEILFL</sequence>
<organism evidence="2 3">
    <name type="scientific">Lentinus tigrinus ALCF2SS1-6</name>
    <dbReference type="NCBI Taxonomy" id="1328759"/>
    <lineage>
        <taxon>Eukaryota</taxon>
        <taxon>Fungi</taxon>
        <taxon>Dikarya</taxon>
        <taxon>Basidiomycota</taxon>
        <taxon>Agaricomycotina</taxon>
        <taxon>Agaricomycetes</taxon>
        <taxon>Polyporales</taxon>
        <taxon>Polyporaceae</taxon>
        <taxon>Lentinus</taxon>
    </lineage>
</organism>
<feature type="region of interest" description="Disordered" evidence="1">
    <location>
        <begin position="198"/>
        <end position="219"/>
    </location>
</feature>
<dbReference type="EMBL" id="ML122278">
    <property type="protein sequence ID" value="RPD57880.1"/>
    <property type="molecule type" value="Genomic_DNA"/>
</dbReference>